<keyword evidence="5 8" id="KW-0472">Membrane</keyword>
<dbReference type="STRING" id="300112.A0A4S2KQW6"/>
<feature type="transmembrane region" description="Helical" evidence="8">
    <location>
        <begin position="299"/>
        <end position="320"/>
    </location>
</feature>
<keyword evidence="10" id="KW-1185">Reference proteome</keyword>
<accession>A0A4S2KQW6</accession>
<organism evidence="9 10">
    <name type="scientific">Temnothorax longispinosus</name>
    <dbReference type="NCBI Taxonomy" id="300112"/>
    <lineage>
        <taxon>Eukaryota</taxon>
        <taxon>Metazoa</taxon>
        <taxon>Ecdysozoa</taxon>
        <taxon>Arthropoda</taxon>
        <taxon>Hexapoda</taxon>
        <taxon>Insecta</taxon>
        <taxon>Pterygota</taxon>
        <taxon>Neoptera</taxon>
        <taxon>Endopterygota</taxon>
        <taxon>Hymenoptera</taxon>
        <taxon>Apocrita</taxon>
        <taxon>Aculeata</taxon>
        <taxon>Formicoidea</taxon>
        <taxon>Formicidae</taxon>
        <taxon>Myrmicinae</taxon>
        <taxon>Temnothorax</taxon>
    </lineage>
</organism>
<keyword evidence="3 8" id="KW-0812">Transmembrane</keyword>
<dbReference type="Pfam" id="PF08395">
    <property type="entry name" value="7tm_7"/>
    <property type="match status" value="2"/>
</dbReference>
<evidence type="ECO:0000256" key="2">
    <source>
        <dbReference type="ARBA" id="ARBA00022475"/>
    </source>
</evidence>
<comment type="subcellular location">
    <subcellularLocation>
        <location evidence="1 8">Cell membrane</location>
        <topology evidence="1 8">Multi-pass membrane protein</topology>
    </subcellularLocation>
</comment>
<dbReference type="GO" id="GO:0008049">
    <property type="term" value="P:male courtship behavior"/>
    <property type="evidence" value="ECO:0007669"/>
    <property type="project" value="TreeGrafter"/>
</dbReference>
<dbReference type="GO" id="GO:0005886">
    <property type="term" value="C:plasma membrane"/>
    <property type="evidence" value="ECO:0007669"/>
    <property type="project" value="UniProtKB-SubCell"/>
</dbReference>
<dbReference type="PANTHER" id="PTHR21143:SF104">
    <property type="entry name" value="GUSTATORY RECEPTOR 8A-RELATED"/>
    <property type="match status" value="1"/>
</dbReference>
<dbReference type="Proteomes" id="UP000310200">
    <property type="component" value="Unassembled WGS sequence"/>
</dbReference>
<feature type="transmembrane region" description="Helical" evidence="8">
    <location>
        <begin position="353"/>
        <end position="373"/>
    </location>
</feature>
<protein>
    <recommendedName>
        <fullName evidence="8">Gustatory receptor</fullName>
    </recommendedName>
</protein>
<dbReference type="GO" id="GO:0043025">
    <property type="term" value="C:neuronal cell body"/>
    <property type="evidence" value="ECO:0007669"/>
    <property type="project" value="TreeGrafter"/>
</dbReference>
<dbReference type="EMBL" id="QBLH01001969">
    <property type="protein sequence ID" value="TGZ50469.1"/>
    <property type="molecule type" value="Genomic_DNA"/>
</dbReference>
<evidence type="ECO:0000313" key="9">
    <source>
        <dbReference type="EMBL" id="TGZ50469.1"/>
    </source>
</evidence>
<sequence length="380" mass="41829">MQLFSLQLSHCENTFSAKGLNVDATLLTKIIGGITTYILILIQLLFMSSSCGGKSMRLFSLQISHCENTFSAKGLTVDATLLTEIAGAIITYVLILIQFLFISSSCGGKTLKDTLYLWMRLFSLQLSHCENTFSAKGLTVDATLLTAVYLALFYECVLLDGKRHYHLCIDLDTIPMRLFSLQLSHCENTFSAKGLSVDATLLTEMRLFSLQLSHCENTFSAKGLTVDATLLTEIAGAIVTYLQLFSLQLSHCENTFSAKGLTVDATLLTKMVGGVTTYILQLFSLQLSHCKNTFSAKGVTVDATLLTAICLVMFYGIIVLDDRWHYHMQLFSLQLSHCKNTFSAKGLTVDATLLTKMAGSIATYLVILIQFLFMSNSCDG</sequence>
<feature type="transmembrane region" description="Helical" evidence="8">
    <location>
        <begin position="26"/>
        <end position="47"/>
    </location>
</feature>
<keyword evidence="2 8" id="KW-1003">Cell membrane</keyword>
<dbReference type="GO" id="GO:0007165">
    <property type="term" value="P:signal transduction"/>
    <property type="evidence" value="ECO:0007669"/>
    <property type="project" value="UniProtKB-KW"/>
</dbReference>
<evidence type="ECO:0000256" key="6">
    <source>
        <dbReference type="ARBA" id="ARBA00023170"/>
    </source>
</evidence>
<dbReference type="GO" id="GO:0007635">
    <property type="term" value="P:chemosensory behavior"/>
    <property type="evidence" value="ECO:0007669"/>
    <property type="project" value="TreeGrafter"/>
</dbReference>
<keyword evidence="7 8" id="KW-0807">Transducer</keyword>
<reference evidence="9 10" key="1">
    <citation type="journal article" date="2019" name="Philos. Trans. R. Soc. Lond., B, Biol. Sci.">
        <title>Ant behaviour and brain gene expression of defending hosts depend on the ecological success of the intruding social parasite.</title>
        <authorList>
            <person name="Kaur R."/>
            <person name="Stoldt M."/>
            <person name="Jongepier E."/>
            <person name="Feldmeyer B."/>
            <person name="Menzel F."/>
            <person name="Bornberg-Bauer E."/>
            <person name="Foitzik S."/>
        </authorList>
    </citation>
    <scope>NUCLEOTIDE SEQUENCE [LARGE SCALE GENOMIC DNA]</scope>
    <source>
        <tissue evidence="9">Whole body</tissue>
    </source>
</reference>
<gene>
    <name evidence="9" type="ORF">DBV15_04236</name>
</gene>
<dbReference type="GO" id="GO:0030424">
    <property type="term" value="C:axon"/>
    <property type="evidence" value="ECO:0007669"/>
    <property type="project" value="TreeGrafter"/>
</dbReference>
<comment type="similarity">
    <text evidence="8">Belongs to the insect chemoreceptor superfamily. Gustatory receptor (GR) family.</text>
</comment>
<dbReference type="PANTHER" id="PTHR21143">
    <property type="entry name" value="INVERTEBRATE GUSTATORY RECEPTOR"/>
    <property type="match status" value="1"/>
</dbReference>
<keyword evidence="6 8" id="KW-0675">Receptor</keyword>
<dbReference type="GO" id="GO:0050909">
    <property type="term" value="P:sensory perception of taste"/>
    <property type="evidence" value="ECO:0007669"/>
    <property type="project" value="InterPro"/>
</dbReference>
<dbReference type="InterPro" id="IPR013604">
    <property type="entry name" value="7TM_chemorcpt"/>
</dbReference>
<evidence type="ECO:0000256" key="1">
    <source>
        <dbReference type="ARBA" id="ARBA00004651"/>
    </source>
</evidence>
<evidence type="ECO:0000313" key="10">
    <source>
        <dbReference type="Proteomes" id="UP000310200"/>
    </source>
</evidence>
<dbReference type="AlphaFoldDB" id="A0A4S2KQW6"/>
<evidence type="ECO:0000256" key="7">
    <source>
        <dbReference type="ARBA" id="ARBA00023224"/>
    </source>
</evidence>
<comment type="caution">
    <text evidence="8">Lacks conserved residue(s) required for the propagation of feature annotation.</text>
</comment>
<feature type="transmembrane region" description="Helical" evidence="8">
    <location>
        <begin position="81"/>
        <end position="102"/>
    </location>
</feature>
<keyword evidence="4 8" id="KW-1133">Transmembrane helix</keyword>
<evidence type="ECO:0000256" key="4">
    <source>
        <dbReference type="ARBA" id="ARBA00022989"/>
    </source>
</evidence>
<comment type="caution">
    <text evidence="9">The sequence shown here is derived from an EMBL/GenBank/DDBJ whole genome shotgun (WGS) entry which is preliminary data.</text>
</comment>
<evidence type="ECO:0000256" key="3">
    <source>
        <dbReference type="ARBA" id="ARBA00022692"/>
    </source>
</evidence>
<proteinExistence type="inferred from homology"/>
<name>A0A4S2KQW6_9HYME</name>
<dbReference type="GO" id="GO:0030425">
    <property type="term" value="C:dendrite"/>
    <property type="evidence" value="ECO:0007669"/>
    <property type="project" value="TreeGrafter"/>
</dbReference>
<evidence type="ECO:0000256" key="5">
    <source>
        <dbReference type="ARBA" id="ARBA00023136"/>
    </source>
</evidence>
<comment type="function">
    <text evidence="8">Gustatory receptor which mediates acceptance or avoidance behavior, depending on its substrates.</text>
</comment>
<evidence type="ECO:0000256" key="8">
    <source>
        <dbReference type="RuleBase" id="RU363108"/>
    </source>
</evidence>